<evidence type="ECO:0000256" key="8">
    <source>
        <dbReference type="ARBA" id="ARBA00023043"/>
    </source>
</evidence>
<protein>
    <recommendedName>
        <fullName evidence="10">Arginine N-methyltransferase 2</fullName>
        <ecNumber evidence="10">2.1.1.-</ecNumber>
    </recommendedName>
</protein>
<feature type="domain" description="RMT2" evidence="12">
    <location>
        <begin position="147"/>
        <end position="399"/>
    </location>
</feature>
<dbReference type="InterPro" id="IPR029063">
    <property type="entry name" value="SAM-dependent_MTases_sf"/>
</dbReference>
<dbReference type="Gene3D" id="1.25.40.20">
    <property type="entry name" value="Ankyrin repeat-containing domain"/>
    <property type="match status" value="1"/>
</dbReference>
<keyword evidence="7" id="KW-0677">Repeat</keyword>
<dbReference type="GO" id="GO:0005737">
    <property type="term" value="C:cytoplasm"/>
    <property type="evidence" value="ECO:0007669"/>
    <property type="project" value="UniProtKB-SubCell"/>
</dbReference>
<dbReference type="PIRSF" id="PIRSF038148">
    <property type="entry name" value="Arginine_N-mtfrase-2"/>
    <property type="match status" value="1"/>
</dbReference>
<dbReference type="PANTHER" id="PTHR32379">
    <property type="entry name" value="GUANIDINOACETATE N-METHYLTRANSFERASE"/>
    <property type="match status" value="1"/>
</dbReference>
<comment type="function">
    <text evidence="1 10">S-adenosyl-L-methionine-dependent protein-arginine N-methyltransferase that methylates the delta-nitrogen atom of arginine residues to form N5-methylarginine (type IV) in target proteins. Monomethylates ribosomal protein L12.</text>
</comment>
<dbReference type="InterPro" id="IPR026480">
    <property type="entry name" value="RMT2_dom"/>
</dbReference>
<evidence type="ECO:0000256" key="2">
    <source>
        <dbReference type="ARBA" id="ARBA00011245"/>
    </source>
</evidence>
<evidence type="ECO:0000256" key="6">
    <source>
        <dbReference type="ARBA" id="ARBA00022691"/>
    </source>
</evidence>
<dbReference type="PROSITE" id="PS50088">
    <property type="entry name" value="ANK_REPEAT"/>
    <property type="match status" value="1"/>
</dbReference>
<evidence type="ECO:0000256" key="5">
    <source>
        <dbReference type="ARBA" id="ARBA00022679"/>
    </source>
</evidence>
<dbReference type="PANTHER" id="PTHR32379:SF1">
    <property type="entry name" value="GUANIDINOACETATE N-METHYLTRANSFERASE"/>
    <property type="match status" value="1"/>
</dbReference>
<dbReference type="EMBL" id="KI894007">
    <property type="protein sequence ID" value="OCF52898.1"/>
    <property type="molecule type" value="Genomic_DNA"/>
</dbReference>
<dbReference type="PROSITE" id="PS51559">
    <property type="entry name" value="SAM_RMT2"/>
    <property type="match status" value="1"/>
</dbReference>
<dbReference type="InterPro" id="IPR002110">
    <property type="entry name" value="Ankyrin_rpt"/>
</dbReference>
<dbReference type="SUPFAM" id="SSF53335">
    <property type="entry name" value="S-adenosyl-L-methionine-dependent methyltransferases"/>
    <property type="match status" value="1"/>
</dbReference>
<dbReference type="Gene3D" id="3.40.50.150">
    <property type="entry name" value="Vaccinia Virus protein VP39"/>
    <property type="match status" value="1"/>
</dbReference>
<reference evidence="13" key="1">
    <citation type="submission" date="2013-07" db="EMBL/GenBank/DDBJ databases">
        <title>The Genome Sequence of Cryptococcus pinus CBS10737.</title>
        <authorList>
            <consortium name="The Broad Institute Genome Sequencing Platform"/>
            <person name="Cuomo C."/>
            <person name="Litvintseva A."/>
            <person name="Chen Y."/>
            <person name="Heitman J."/>
            <person name="Sun S."/>
            <person name="Springer D."/>
            <person name="Dromer F."/>
            <person name="Young S.K."/>
            <person name="Zeng Q."/>
            <person name="Gargeya S."/>
            <person name="Fitzgerald M."/>
            <person name="Abouelleil A."/>
            <person name="Alvarado L."/>
            <person name="Berlin A.M."/>
            <person name="Chapman S.B."/>
            <person name="Dewar J."/>
            <person name="Goldberg J."/>
            <person name="Griggs A."/>
            <person name="Gujja S."/>
            <person name="Hansen M."/>
            <person name="Howarth C."/>
            <person name="Imamovic A."/>
            <person name="Larimer J."/>
            <person name="McCowan C."/>
            <person name="Murphy C."/>
            <person name="Pearson M."/>
            <person name="Priest M."/>
            <person name="Roberts A."/>
            <person name="Saif S."/>
            <person name="Shea T."/>
            <person name="Sykes S."/>
            <person name="Wortman J."/>
            <person name="Nusbaum C."/>
            <person name="Birren B."/>
        </authorList>
    </citation>
    <scope>NUCLEOTIDE SEQUENCE [LARGE SCALE GENOMIC DNA]</scope>
    <source>
        <strain evidence="13">CBS 10737</strain>
    </source>
</reference>
<dbReference type="SUPFAM" id="SSF48403">
    <property type="entry name" value="Ankyrin repeat"/>
    <property type="match status" value="1"/>
</dbReference>
<proteinExistence type="inferred from homology"/>
<evidence type="ECO:0000256" key="1">
    <source>
        <dbReference type="ARBA" id="ARBA00002207"/>
    </source>
</evidence>
<dbReference type="EC" id="2.1.1.-" evidence="10"/>
<evidence type="ECO:0000313" key="13">
    <source>
        <dbReference type="EMBL" id="OCF52898.1"/>
    </source>
</evidence>
<evidence type="ECO:0000256" key="10">
    <source>
        <dbReference type="PIRNR" id="PIRNR038148"/>
    </source>
</evidence>
<dbReference type="InterPro" id="IPR051038">
    <property type="entry name" value="RMT2/GAMT_Mtase"/>
</dbReference>
<dbReference type="GO" id="GO:0005634">
    <property type="term" value="C:nucleus"/>
    <property type="evidence" value="ECO:0007669"/>
    <property type="project" value="UniProtKB-SubCell"/>
</dbReference>
<accession>A0A1B9IB73</accession>
<evidence type="ECO:0000256" key="4">
    <source>
        <dbReference type="ARBA" id="ARBA00022603"/>
    </source>
</evidence>
<comment type="similarity">
    <text evidence="10">Belongs to the class I-like SAM-binding methyltransferase superfamily. RMT2 methyltransferase family.</text>
</comment>
<keyword evidence="6" id="KW-0949">S-adenosyl-L-methionine</keyword>
<evidence type="ECO:0000256" key="11">
    <source>
        <dbReference type="PROSITE-ProRule" id="PRU00023"/>
    </source>
</evidence>
<evidence type="ECO:0000256" key="9">
    <source>
        <dbReference type="ARBA" id="ARBA00023242"/>
    </source>
</evidence>
<keyword evidence="4 10" id="KW-0489">Methyltransferase</keyword>
<dbReference type="PROSITE" id="PS50297">
    <property type="entry name" value="ANK_REP_REGION"/>
    <property type="match status" value="1"/>
</dbReference>
<dbReference type="GO" id="GO:0019702">
    <property type="term" value="F:protein arginine N5-methyltransferase activity"/>
    <property type="evidence" value="ECO:0007669"/>
    <property type="project" value="TreeGrafter"/>
</dbReference>
<keyword evidence="5 10" id="KW-0808">Transferase</keyword>
<feature type="repeat" description="ANK" evidence="11">
    <location>
        <begin position="51"/>
        <end position="83"/>
    </location>
</feature>
<name>A0A1B9IB73_9TREE</name>
<reference evidence="13" key="2">
    <citation type="submission" date="2016-07" db="EMBL/GenBank/DDBJ databases">
        <title>Evolution of pathogenesis and genome organization in the Tremellales.</title>
        <authorList>
            <person name="Cuomo C."/>
            <person name="Litvintseva A."/>
            <person name="Heitman J."/>
            <person name="Chen Y."/>
            <person name="Sun S."/>
            <person name="Springer D."/>
            <person name="Dromer F."/>
            <person name="Young S."/>
            <person name="Zeng Q."/>
            <person name="Chapman S."/>
            <person name="Gujja S."/>
            <person name="Saif S."/>
            <person name="Birren B."/>
        </authorList>
    </citation>
    <scope>NUCLEOTIDE SEQUENCE</scope>
    <source>
        <strain evidence="13">CBS 10737</strain>
    </source>
</reference>
<evidence type="ECO:0000259" key="12">
    <source>
        <dbReference type="PROSITE" id="PS51559"/>
    </source>
</evidence>
<keyword evidence="8 11" id="KW-0040">ANK repeat</keyword>
<dbReference type="FunFam" id="3.40.50.150:FF:000430">
    <property type="entry name" value="Arginine N-methyltransferase 2"/>
    <property type="match status" value="1"/>
</dbReference>
<dbReference type="InterPro" id="IPR017408">
    <property type="entry name" value="Arginine_N-MeTrfase_2"/>
</dbReference>
<comment type="subcellular location">
    <subcellularLocation>
        <location evidence="10">Cytoplasm</location>
    </subcellularLocation>
    <subcellularLocation>
        <location evidence="10">Nucleus</location>
    </subcellularLocation>
</comment>
<dbReference type="Pfam" id="PF12796">
    <property type="entry name" value="Ank_2"/>
    <property type="match status" value="1"/>
</dbReference>
<dbReference type="GO" id="GO:0032259">
    <property type="term" value="P:methylation"/>
    <property type="evidence" value="ECO:0007669"/>
    <property type="project" value="UniProtKB-KW"/>
</dbReference>
<dbReference type="InterPro" id="IPR036770">
    <property type="entry name" value="Ankyrin_rpt-contain_sf"/>
</dbReference>
<evidence type="ECO:0000256" key="7">
    <source>
        <dbReference type="ARBA" id="ARBA00022737"/>
    </source>
</evidence>
<sequence length="399" mass="44766">MSDVKMEDGQIPFDLITLAHQLLISSQNESLSEVKKLLDQGAPAWYQDDALGWSALHYAAERREPKLLEILLQGGAIWNALDRWGRTAGEICLSLGDEKGWEIIRNEVFADIWIQLVNVEMLHHALAGPSSPQSDSSTNIKLKAEDKTSAGDNLTFLKSQLTWNIGDDGKERVLDADGNGVMMGWEEPLMIEHVRYMTNDHPNAQPSAEGMTILNVGFGLGIVDRLFQQTQSSSHPKPLNHHIIEAHPQVLQYIRDKGFDKIPGVKILEGRWQDFLQDPEKLGEVLEGTPGGMGYDAIFVDTFAEGYEDLKAFFEVLPDILEPENGIFSFWNGLGATNATIYAVSSGLAELHLEDVGLDTKWYDVLIPDSLREEVWKGVRRRYWELPGYKLPIAKMKLI</sequence>
<evidence type="ECO:0000256" key="3">
    <source>
        <dbReference type="ARBA" id="ARBA00022490"/>
    </source>
</evidence>
<dbReference type="OrthoDB" id="19014at2759"/>
<keyword evidence="9 10" id="KW-0539">Nucleus</keyword>
<dbReference type="AlphaFoldDB" id="A0A1B9IB73"/>
<dbReference type="STRING" id="1296096.A0A1B9IB73"/>
<gene>
    <name evidence="13" type="ORF">I206_00199</name>
</gene>
<organism evidence="13">
    <name type="scientific">Kwoniella pini CBS 10737</name>
    <dbReference type="NCBI Taxonomy" id="1296096"/>
    <lineage>
        <taxon>Eukaryota</taxon>
        <taxon>Fungi</taxon>
        <taxon>Dikarya</taxon>
        <taxon>Basidiomycota</taxon>
        <taxon>Agaricomycotina</taxon>
        <taxon>Tremellomycetes</taxon>
        <taxon>Tremellales</taxon>
        <taxon>Cryptococcaceae</taxon>
        <taxon>Kwoniella</taxon>
    </lineage>
</organism>
<keyword evidence="3 10" id="KW-0963">Cytoplasm</keyword>
<comment type="subunit">
    <text evidence="2 10">Monomer.</text>
</comment>